<dbReference type="InterPro" id="IPR006674">
    <property type="entry name" value="HD_domain"/>
</dbReference>
<keyword evidence="5" id="KW-0408">Iron</keyword>
<keyword evidence="2" id="KW-0479">Metal-binding</keyword>
<evidence type="ECO:0000256" key="2">
    <source>
        <dbReference type="ARBA" id="ARBA00022723"/>
    </source>
</evidence>
<organism evidence="8 9">
    <name type="scientific">Clostridium chauvoei</name>
    <dbReference type="NCBI Taxonomy" id="46867"/>
    <lineage>
        <taxon>Bacteria</taxon>
        <taxon>Bacillati</taxon>
        <taxon>Bacillota</taxon>
        <taxon>Clostridia</taxon>
        <taxon>Eubacteriales</taxon>
        <taxon>Clostridiaceae</taxon>
        <taxon>Clostridium</taxon>
    </lineage>
</organism>
<feature type="domain" description="HD" evidence="7">
    <location>
        <begin position="19"/>
        <end position="134"/>
    </location>
</feature>
<dbReference type="InterPro" id="IPR005249">
    <property type="entry name" value="YqeK"/>
</dbReference>
<dbReference type="GO" id="GO:0000166">
    <property type="term" value="F:nucleotide binding"/>
    <property type="evidence" value="ECO:0007669"/>
    <property type="project" value="UniProtKB-KW"/>
</dbReference>
<evidence type="ECO:0000313" key="8">
    <source>
        <dbReference type="EMBL" id="MBX7290299.1"/>
    </source>
</evidence>
<dbReference type="InterPro" id="IPR051094">
    <property type="entry name" value="Diverse_Catalytic_Enzymes"/>
</dbReference>
<gene>
    <name evidence="8" type="primary">yqeK</name>
    <name evidence="8" type="ORF">K4H94_04455</name>
</gene>
<dbReference type="PANTHER" id="PTHR35795">
    <property type="entry name" value="SLR1885 PROTEIN"/>
    <property type="match status" value="1"/>
</dbReference>
<dbReference type="Pfam" id="PF01966">
    <property type="entry name" value="HD"/>
    <property type="match status" value="1"/>
</dbReference>
<dbReference type="KEGG" id="cchv:BTM20_11655"/>
<proteinExistence type="predicted"/>
<dbReference type="CDD" id="cd00077">
    <property type="entry name" value="HDc"/>
    <property type="match status" value="1"/>
</dbReference>
<reference evidence="8 9" key="1">
    <citation type="submission" date="2021-08" db="EMBL/GenBank/DDBJ databases">
        <title>Genome sequence analysis of Clostridium chauvoei strains of European origin and evaluation of typing options for outbreak investigations.</title>
        <authorList>
            <person name="Abdel-Glil M."/>
            <person name="Thomas P."/>
            <person name="Seyboldt C."/>
        </authorList>
    </citation>
    <scope>NUCLEOTIDE SEQUENCE [LARGE SCALE GENOMIC DNA]</scope>
    <source>
        <strain evidence="8 9">S0260-09</strain>
    </source>
</reference>
<dbReference type="EC" id="3.6.1.41" evidence="1"/>
<dbReference type="NCBIfam" id="TIGR00488">
    <property type="entry name" value="bis(5'-nucleosyl)-tetraphosphatase (symmetrical) YqeK"/>
    <property type="match status" value="1"/>
</dbReference>
<evidence type="ECO:0000256" key="4">
    <source>
        <dbReference type="ARBA" id="ARBA00022801"/>
    </source>
</evidence>
<dbReference type="GO" id="GO:0008803">
    <property type="term" value="F:bis(5'-nucleosyl)-tetraphosphatase (symmetrical) activity"/>
    <property type="evidence" value="ECO:0007669"/>
    <property type="project" value="UniProtKB-EC"/>
</dbReference>
<dbReference type="PANTHER" id="PTHR35795:SF1">
    <property type="entry name" value="BIS(5'-NUCLEOSYL)-TETRAPHOSPHATASE, SYMMETRICAL"/>
    <property type="match status" value="1"/>
</dbReference>
<dbReference type="RefSeq" id="WP_021876518.1">
    <property type="nucleotide sequence ID" value="NZ_CP018624.1"/>
</dbReference>
<evidence type="ECO:0000256" key="3">
    <source>
        <dbReference type="ARBA" id="ARBA00022741"/>
    </source>
</evidence>
<dbReference type="SMART" id="SM00471">
    <property type="entry name" value="HDc"/>
    <property type="match status" value="1"/>
</dbReference>
<protein>
    <recommendedName>
        <fullName evidence="1">bis(5'-nucleosyl)-tetraphosphatase (symmetrical)</fullName>
        <ecNumber evidence="1">3.6.1.41</ecNumber>
    </recommendedName>
</protein>
<accession>A0ABD4RFU1</accession>
<comment type="caution">
    <text evidence="8">The sequence shown here is derived from an EMBL/GenBank/DDBJ whole genome shotgun (WGS) entry which is preliminary data.</text>
</comment>
<evidence type="ECO:0000256" key="1">
    <source>
        <dbReference type="ARBA" id="ARBA00012506"/>
    </source>
</evidence>
<dbReference type="PROSITE" id="PS51831">
    <property type="entry name" value="HD"/>
    <property type="match status" value="1"/>
</dbReference>
<evidence type="ECO:0000259" key="7">
    <source>
        <dbReference type="PROSITE" id="PS51831"/>
    </source>
</evidence>
<evidence type="ECO:0000256" key="5">
    <source>
        <dbReference type="ARBA" id="ARBA00023004"/>
    </source>
</evidence>
<dbReference type="GO" id="GO:0046872">
    <property type="term" value="F:metal ion binding"/>
    <property type="evidence" value="ECO:0007669"/>
    <property type="project" value="UniProtKB-KW"/>
</dbReference>
<evidence type="ECO:0000256" key="6">
    <source>
        <dbReference type="ARBA" id="ARBA00049417"/>
    </source>
</evidence>
<evidence type="ECO:0000313" key="9">
    <source>
        <dbReference type="Proteomes" id="UP000775179"/>
    </source>
</evidence>
<dbReference type="SUPFAM" id="SSF109604">
    <property type="entry name" value="HD-domain/PDEase-like"/>
    <property type="match status" value="1"/>
</dbReference>
<sequence>MYDIDKIKEYLKKNLRESRFIHTLGVVETAIKLAEINNVDLKKAEVAALIHDVAKNSTVEEMKNIIKENKIELSYDEEKTPELWHSIVAPIIAREVFNIEEDEILSAVRWHTTGKENMSQLDKIIYLADMIEPNRRFQGVERLRDVAFRDLEEAVLMALTHTTRYLLDKGFTIDINSIKARNYLILNK</sequence>
<dbReference type="Proteomes" id="UP000775179">
    <property type="component" value="Unassembled WGS sequence"/>
</dbReference>
<name>A0ABD4RFU1_9CLOT</name>
<keyword evidence="4 8" id="KW-0378">Hydrolase</keyword>
<comment type="catalytic activity">
    <reaction evidence="6">
        <text>P(1),P(4)-bis(5'-adenosyl) tetraphosphate + H2O = 2 ADP + 2 H(+)</text>
        <dbReference type="Rhea" id="RHEA:24252"/>
        <dbReference type="ChEBI" id="CHEBI:15377"/>
        <dbReference type="ChEBI" id="CHEBI:15378"/>
        <dbReference type="ChEBI" id="CHEBI:58141"/>
        <dbReference type="ChEBI" id="CHEBI:456216"/>
        <dbReference type="EC" id="3.6.1.41"/>
    </reaction>
</comment>
<dbReference type="AlphaFoldDB" id="A0ABD4RFU1"/>
<dbReference type="InterPro" id="IPR003607">
    <property type="entry name" value="HD/PDEase_dom"/>
</dbReference>
<keyword evidence="3" id="KW-0547">Nucleotide-binding</keyword>
<dbReference type="Gene3D" id="1.10.3210.10">
    <property type="entry name" value="Hypothetical protein af1432"/>
    <property type="match status" value="1"/>
</dbReference>
<dbReference type="GeneID" id="66302530"/>
<dbReference type="EMBL" id="JAIFTX010000007">
    <property type="protein sequence ID" value="MBX7290299.1"/>
    <property type="molecule type" value="Genomic_DNA"/>
</dbReference>